<feature type="domain" description="Response regulatory" evidence="8">
    <location>
        <begin position="2"/>
        <end position="113"/>
    </location>
</feature>
<name>A0A7J5C139_9MICO</name>
<dbReference type="GO" id="GO:0005829">
    <property type="term" value="C:cytosol"/>
    <property type="evidence" value="ECO:0007669"/>
    <property type="project" value="TreeGrafter"/>
</dbReference>
<dbReference type="SUPFAM" id="SSF52172">
    <property type="entry name" value="CheY-like"/>
    <property type="match status" value="1"/>
</dbReference>
<dbReference type="RefSeq" id="WP_158039261.1">
    <property type="nucleotide sequence ID" value="NZ_JACCFV010000001.1"/>
</dbReference>
<keyword evidence="4" id="KW-0804">Transcription</keyword>
<dbReference type="GO" id="GO:0000976">
    <property type="term" value="F:transcription cis-regulatory region binding"/>
    <property type="evidence" value="ECO:0007669"/>
    <property type="project" value="TreeGrafter"/>
</dbReference>
<dbReference type="PROSITE" id="PS50110">
    <property type="entry name" value="RESPONSE_REGULATORY"/>
    <property type="match status" value="1"/>
</dbReference>
<keyword evidence="1 6" id="KW-0597">Phosphoprotein</keyword>
<keyword evidence="11" id="KW-1185">Reference proteome</keyword>
<evidence type="ECO:0000256" key="7">
    <source>
        <dbReference type="PROSITE-ProRule" id="PRU01091"/>
    </source>
</evidence>
<dbReference type="EMBL" id="WBJZ01000002">
    <property type="protein sequence ID" value="KAB1662322.1"/>
    <property type="molecule type" value="Genomic_DNA"/>
</dbReference>
<dbReference type="PANTHER" id="PTHR48111:SF72">
    <property type="entry name" value="SENSORY TRANSDUCTION PROTEIN REGX3"/>
    <property type="match status" value="1"/>
</dbReference>
<dbReference type="PROSITE" id="PS51755">
    <property type="entry name" value="OMPR_PHOB"/>
    <property type="match status" value="1"/>
</dbReference>
<evidence type="ECO:0000313" key="11">
    <source>
        <dbReference type="Proteomes" id="UP000467240"/>
    </source>
</evidence>
<dbReference type="CDD" id="cd00383">
    <property type="entry name" value="trans_reg_C"/>
    <property type="match status" value="1"/>
</dbReference>
<dbReference type="Pfam" id="PF00486">
    <property type="entry name" value="Trans_reg_C"/>
    <property type="match status" value="1"/>
</dbReference>
<dbReference type="SMART" id="SM00448">
    <property type="entry name" value="REC"/>
    <property type="match status" value="1"/>
</dbReference>
<evidence type="ECO:0000256" key="5">
    <source>
        <dbReference type="ARBA" id="ARBA00041201"/>
    </source>
</evidence>
<organism evidence="10 11">
    <name type="scientific">Pseudoclavibacter chungangensis</name>
    <dbReference type="NCBI Taxonomy" id="587635"/>
    <lineage>
        <taxon>Bacteria</taxon>
        <taxon>Bacillati</taxon>
        <taxon>Actinomycetota</taxon>
        <taxon>Actinomycetes</taxon>
        <taxon>Micrococcales</taxon>
        <taxon>Microbacteriaceae</taxon>
        <taxon>Pseudoclavibacter</taxon>
    </lineage>
</organism>
<dbReference type="InterPro" id="IPR001867">
    <property type="entry name" value="OmpR/PhoB-type_DNA-bd"/>
</dbReference>
<dbReference type="Gene3D" id="1.10.10.10">
    <property type="entry name" value="Winged helix-like DNA-binding domain superfamily/Winged helix DNA-binding domain"/>
    <property type="match status" value="1"/>
</dbReference>
<dbReference type="Gene3D" id="3.40.50.2300">
    <property type="match status" value="1"/>
</dbReference>
<evidence type="ECO:0000259" key="8">
    <source>
        <dbReference type="PROSITE" id="PS50110"/>
    </source>
</evidence>
<accession>A0A7J5C139</accession>
<dbReference type="AlphaFoldDB" id="A0A7J5C139"/>
<dbReference type="Gene3D" id="6.10.250.690">
    <property type="match status" value="1"/>
</dbReference>
<evidence type="ECO:0000256" key="4">
    <source>
        <dbReference type="ARBA" id="ARBA00023163"/>
    </source>
</evidence>
<evidence type="ECO:0000256" key="1">
    <source>
        <dbReference type="ARBA" id="ARBA00022553"/>
    </source>
</evidence>
<dbReference type="GO" id="GO:0032993">
    <property type="term" value="C:protein-DNA complex"/>
    <property type="evidence" value="ECO:0007669"/>
    <property type="project" value="TreeGrafter"/>
</dbReference>
<gene>
    <name evidence="10" type="ORF">F8O01_02355</name>
</gene>
<evidence type="ECO:0000259" key="9">
    <source>
        <dbReference type="PROSITE" id="PS51755"/>
    </source>
</evidence>
<dbReference type="InterPro" id="IPR011006">
    <property type="entry name" value="CheY-like_superfamily"/>
</dbReference>
<feature type="domain" description="OmpR/PhoB-type" evidence="9">
    <location>
        <begin position="122"/>
        <end position="216"/>
    </location>
</feature>
<evidence type="ECO:0000256" key="2">
    <source>
        <dbReference type="ARBA" id="ARBA00023015"/>
    </source>
</evidence>
<comment type="caution">
    <text evidence="10">The sequence shown here is derived from an EMBL/GenBank/DDBJ whole genome shotgun (WGS) entry which is preliminary data.</text>
</comment>
<dbReference type="InterPro" id="IPR001789">
    <property type="entry name" value="Sig_transdc_resp-reg_receiver"/>
</dbReference>
<keyword evidence="2" id="KW-0805">Transcription regulation</keyword>
<dbReference type="Pfam" id="PF00072">
    <property type="entry name" value="Response_reg"/>
    <property type="match status" value="1"/>
</dbReference>
<proteinExistence type="predicted"/>
<dbReference type="GO" id="GO:0000156">
    <property type="term" value="F:phosphorelay response regulator activity"/>
    <property type="evidence" value="ECO:0007669"/>
    <property type="project" value="TreeGrafter"/>
</dbReference>
<keyword evidence="3 7" id="KW-0238">DNA-binding</keyword>
<dbReference type="OrthoDB" id="4153060at2"/>
<dbReference type="InterPro" id="IPR036388">
    <property type="entry name" value="WH-like_DNA-bd_sf"/>
</dbReference>
<dbReference type="InterPro" id="IPR039420">
    <property type="entry name" value="WalR-like"/>
</dbReference>
<evidence type="ECO:0000256" key="3">
    <source>
        <dbReference type="ARBA" id="ARBA00023125"/>
    </source>
</evidence>
<dbReference type="Proteomes" id="UP000467240">
    <property type="component" value="Unassembled WGS sequence"/>
</dbReference>
<dbReference type="SMART" id="SM00862">
    <property type="entry name" value="Trans_reg_C"/>
    <property type="match status" value="1"/>
</dbReference>
<dbReference type="GO" id="GO:0006355">
    <property type="term" value="P:regulation of DNA-templated transcription"/>
    <property type="evidence" value="ECO:0007669"/>
    <property type="project" value="InterPro"/>
</dbReference>
<feature type="modified residue" description="4-aspartylphosphate" evidence="6">
    <location>
        <position position="49"/>
    </location>
</feature>
<evidence type="ECO:0000256" key="6">
    <source>
        <dbReference type="PROSITE-ProRule" id="PRU00169"/>
    </source>
</evidence>
<evidence type="ECO:0000313" key="10">
    <source>
        <dbReference type="EMBL" id="KAB1662322.1"/>
    </source>
</evidence>
<feature type="DNA-binding region" description="OmpR/PhoB-type" evidence="7">
    <location>
        <begin position="122"/>
        <end position="216"/>
    </location>
</feature>
<dbReference type="PANTHER" id="PTHR48111">
    <property type="entry name" value="REGULATOR OF RPOS"/>
    <property type="match status" value="1"/>
</dbReference>
<protein>
    <recommendedName>
        <fullName evidence="5">Sensory transduction protein RegX3</fullName>
    </recommendedName>
</protein>
<reference evidence="10 11" key="1">
    <citation type="submission" date="2019-09" db="EMBL/GenBank/DDBJ databases">
        <title>Phylogeny of genus Pseudoclavibacter and closely related genus.</title>
        <authorList>
            <person name="Li Y."/>
        </authorList>
    </citation>
    <scope>NUCLEOTIDE SEQUENCE [LARGE SCALE GENOMIC DNA]</scope>
    <source>
        <strain evidence="10 11">DSM 23821</strain>
    </source>
</reference>
<sequence>MRVLVAEDDASVSAALATVLERATHAVVRVSRGGDVLLRHHDIDVLLLDLGLEDLDGLEVLRRLRLVSEVPVIVVTARGDERSTVRALGLGADDYLVKPVRMHELLARIDAVARRRGTVTEVEHVALGPVRIDLPARRVTAGDDEIALTPTEFDLLAALARRSGRAVSKQELLDRVWGDAYAARSRSFDVHLAALRHKLPDLSITTIRGYGYRLETGA</sequence>